<dbReference type="AlphaFoldDB" id="A0A6L6QNZ9"/>
<dbReference type="RefSeq" id="WP_155456173.1">
    <property type="nucleotide sequence ID" value="NZ_WNKX01000020.1"/>
</dbReference>
<evidence type="ECO:0000313" key="3">
    <source>
        <dbReference type="EMBL" id="MTW13253.1"/>
    </source>
</evidence>
<comment type="caution">
    <text evidence="3">The sequence shown here is derived from an EMBL/GenBank/DDBJ whole genome shotgun (WGS) entry which is preliminary data.</text>
</comment>
<dbReference type="InterPro" id="IPR027843">
    <property type="entry name" value="DUF4440"/>
</dbReference>
<keyword evidence="1" id="KW-0732">Signal</keyword>
<dbReference type="EMBL" id="WNKX01000020">
    <property type="protein sequence ID" value="MTW13253.1"/>
    <property type="molecule type" value="Genomic_DNA"/>
</dbReference>
<name>A0A6L6QNZ9_9BURK</name>
<dbReference type="SUPFAM" id="SSF54427">
    <property type="entry name" value="NTF2-like"/>
    <property type="match status" value="1"/>
</dbReference>
<dbReference type="Pfam" id="PF14534">
    <property type="entry name" value="DUF4440"/>
    <property type="match status" value="1"/>
</dbReference>
<dbReference type="InterPro" id="IPR032710">
    <property type="entry name" value="NTF2-like_dom_sf"/>
</dbReference>
<protein>
    <submittedName>
        <fullName evidence="3">DUF4440 domain-containing protein</fullName>
    </submittedName>
</protein>
<accession>A0A6L6QNZ9</accession>
<feature type="signal peptide" evidence="1">
    <location>
        <begin position="1"/>
        <end position="20"/>
    </location>
</feature>
<proteinExistence type="predicted"/>
<evidence type="ECO:0000259" key="2">
    <source>
        <dbReference type="Pfam" id="PF14534"/>
    </source>
</evidence>
<dbReference type="Gene3D" id="3.10.450.50">
    <property type="match status" value="1"/>
</dbReference>
<evidence type="ECO:0000313" key="4">
    <source>
        <dbReference type="Proteomes" id="UP000472320"/>
    </source>
</evidence>
<evidence type="ECO:0000256" key="1">
    <source>
        <dbReference type="SAM" id="SignalP"/>
    </source>
</evidence>
<organism evidence="3 4">
    <name type="scientific">Massilia eburnea</name>
    <dbReference type="NCBI Taxonomy" id="1776165"/>
    <lineage>
        <taxon>Bacteria</taxon>
        <taxon>Pseudomonadati</taxon>
        <taxon>Pseudomonadota</taxon>
        <taxon>Betaproteobacteria</taxon>
        <taxon>Burkholderiales</taxon>
        <taxon>Oxalobacteraceae</taxon>
        <taxon>Telluria group</taxon>
        <taxon>Massilia</taxon>
    </lineage>
</organism>
<feature type="chain" id="PRO_5026922858" evidence="1">
    <location>
        <begin position="21"/>
        <end position="143"/>
    </location>
</feature>
<dbReference type="OrthoDB" id="8776068at2"/>
<feature type="domain" description="DUF4440" evidence="2">
    <location>
        <begin position="30"/>
        <end position="133"/>
    </location>
</feature>
<sequence length="143" mass="15792">MKTRIAFIAAALAMSLSASAATPTEQLVRQADAWDKAIIRKDSAAIAANMAEDFRQISARGDLAGKAAFLEVIMSPRLVINPYTVEDMDVRFYGDVALVSGSTRMTGSWDGKPFGSHYRYVDVYVRKDGQWRVANVQITEIKE</sequence>
<keyword evidence="4" id="KW-1185">Reference proteome</keyword>
<dbReference type="Proteomes" id="UP000472320">
    <property type="component" value="Unassembled WGS sequence"/>
</dbReference>
<gene>
    <name evidence="3" type="ORF">GM658_21840</name>
</gene>
<reference evidence="3 4" key="1">
    <citation type="submission" date="2019-11" db="EMBL/GenBank/DDBJ databases">
        <title>Type strains purchased from KCTC, JCM and DSMZ.</title>
        <authorList>
            <person name="Lu H."/>
        </authorList>
    </citation>
    <scope>NUCLEOTIDE SEQUENCE [LARGE SCALE GENOMIC DNA]</scope>
    <source>
        <strain evidence="3 4">JCM 31587</strain>
    </source>
</reference>